<keyword evidence="5" id="KW-1185">Reference proteome</keyword>
<dbReference type="PANTHER" id="PTHR21083:SF0">
    <property type="entry name" value="DYNEIN AXONEMAL ASSEMBLY FACTOR 6"/>
    <property type="match status" value="1"/>
</dbReference>
<dbReference type="Pfam" id="PF18201">
    <property type="entry name" value="PIH1_CS"/>
    <property type="match status" value="1"/>
</dbReference>
<evidence type="ECO:0000256" key="1">
    <source>
        <dbReference type="ARBA" id="ARBA00008511"/>
    </source>
</evidence>
<evidence type="ECO:0000259" key="3">
    <source>
        <dbReference type="Pfam" id="PF18201"/>
    </source>
</evidence>
<proteinExistence type="inferred from homology"/>
<feature type="region of interest" description="Disordered" evidence="2">
    <location>
        <begin position="14"/>
        <end position="79"/>
    </location>
</feature>
<dbReference type="GeneID" id="115265858"/>
<dbReference type="InterPro" id="IPR026697">
    <property type="entry name" value="DNAAF6"/>
</dbReference>
<reference evidence="5" key="1">
    <citation type="journal article" date="2015" name="Proc. Natl. Acad. Sci. U.S.A.">
        <title>Genome sequence of the Asian Tiger mosquito, Aedes albopictus, reveals insights into its biology, genetics, and evolution.</title>
        <authorList>
            <person name="Chen X.G."/>
            <person name="Jiang X."/>
            <person name="Gu J."/>
            <person name="Xu M."/>
            <person name="Wu Y."/>
            <person name="Deng Y."/>
            <person name="Zhang C."/>
            <person name="Bonizzoni M."/>
            <person name="Dermauw W."/>
            <person name="Vontas J."/>
            <person name="Armbruster P."/>
            <person name="Huang X."/>
            <person name="Yang Y."/>
            <person name="Zhang H."/>
            <person name="He W."/>
            <person name="Peng H."/>
            <person name="Liu Y."/>
            <person name="Wu K."/>
            <person name="Chen J."/>
            <person name="Lirakis M."/>
            <person name="Topalis P."/>
            <person name="Van Leeuwen T."/>
            <person name="Hall A.B."/>
            <person name="Jiang X."/>
            <person name="Thorpe C."/>
            <person name="Mueller R.L."/>
            <person name="Sun C."/>
            <person name="Waterhouse R.M."/>
            <person name="Yan G."/>
            <person name="Tu Z.J."/>
            <person name="Fang X."/>
            <person name="James A.A."/>
        </authorList>
    </citation>
    <scope>NUCLEOTIDE SEQUENCE [LARGE SCALE GENOMIC DNA]</scope>
    <source>
        <strain evidence="5">Foshan</strain>
    </source>
</reference>
<feature type="domain" description="PIH1D1/2/3 CS-like" evidence="3">
    <location>
        <begin position="101"/>
        <end position="198"/>
    </location>
</feature>
<comment type="similarity">
    <text evidence="1">Belongs to the PIH1 family.</text>
</comment>
<dbReference type="Proteomes" id="UP000069940">
    <property type="component" value="Unassembled WGS sequence"/>
</dbReference>
<dbReference type="EnsemblMetazoa" id="AALFPA23_011678.R16590">
    <property type="protein sequence ID" value="AALFPA23_011678.P16590"/>
    <property type="gene ID" value="AALFPA23_011678"/>
</dbReference>
<feature type="compositionally biased region" description="Basic and acidic residues" evidence="2">
    <location>
        <begin position="53"/>
        <end position="63"/>
    </location>
</feature>
<dbReference type="PANTHER" id="PTHR21083">
    <property type="entry name" value="TWISTER"/>
    <property type="match status" value="1"/>
</dbReference>
<dbReference type="RefSeq" id="XP_029727665.2">
    <property type="nucleotide sequence ID" value="XM_029871805.2"/>
</dbReference>
<evidence type="ECO:0000256" key="2">
    <source>
        <dbReference type="SAM" id="MobiDB-lite"/>
    </source>
</evidence>
<dbReference type="InterPro" id="IPR041442">
    <property type="entry name" value="PIH1D1/2/3_CS-like"/>
</dbReference>
<organism evidence="4 5">
    <name type="scientific">Aedes albopictus</name>
    <name type="common">Asian tiger mosquito</name>
    <name type="synonym">Stegomyia albopicta</name>
    <dbReference type="NCBI Taxonomy" id="7160"/>
    <lineage>
        <taxon>Eukaryota</taxon>
        <taxon>Metazoa</taxon>
        <taxon>Ecdysozoa</taxon>
        <taxon>Arthropoda</taxon>
        <taxon>Hexapoda</taxon>
        <taxon>Insecta</taxon>
        <taxon>Pterygota</taxon>
        <taxon>Neoptera</taxon>
        <taxon>Endopterygota</taxon>
        <taxon>Diptera</taxon>
        <taxon>Nematocera</taxon>
        <taxon>Culicoidea</taxon>
        <taxon>Culicidae</taxon>
        <taxon>Culicinae</taxon>
        <taxon>Aedini</taxon>
        <taxon>Aedes</taxon>
        <taxon>Stegomyia</taxon>
    </lineage>
</organism>
<accession>A0ABM1YS58</accession>
<protein>
    <recommendedName>
        <fullName evidence="3">PIH1D1/2/3 CS-like domain-containing protein</fullName>
    </recommendedName>
</protein>
<name>A0ABM1YS58_AEDAL</name>
<reference evidence="4" key="2">
    <citation type="submission" date="2025-05" db="UniProtKB">
        <authorList>
            <consortium name="EnsemblMetazoa"/>
        </authorList>
    </citation>
    <scope>IDENTIFICATION</scope>
    <source>
        <strain evidence="4">Foshan</strain>
    </source>
</reference>
<sequence length="208" mass="23160">MLGTESLKQLQKLFKSANGESDSEDDDAGIVGGAQQLGPGDIGSSSKPKLKKKLAENPEEHVKTSSYAPLEKQETTDPKTIEEWEKQLEAESENLLESRSAPEYKISYKQTVGTEDLFLQMSGKTPSTASCENMIVEVFLSGEIGVGIHHIDLTVQAQRVLVKSPKYYLDLQLPHKVDPDKGNAAWLSEEKILKLTLKMDREYDFVNF</sequence>
<evidence type="ECO:0000313" key="4">
    <source>
        <dbReference type="EnsemblMetazoa" id="AALFPA23_011678.P16590"/>
    </source>
</evidence>
<evidence type="ECO:0000313" key="5">
    <source>
        <dbReference type="Proteomes" id="UP000069940"/>
    </source>
</evidence>